<protein>
    <submittedName>
        <fullName evidence="1">Uncharacterized protein</fullName>
    </submittedName>
</protein>
<name>A0A0A8XNA9_ARUDO</name>
<accession>A0A0A8XNA9</accession>
<reference evidence="1" key="1">
    <citation type="submission" date="2014-09" db="EMBL/GenBank/DDBJ databases">
        <authorList>
            <person name="Magalhaes I.L.F."/>
            <person name="Oliveira U."/>
            <person name="Santos F.R."/>
            <person name="Vidigal T.H.D.A."/>
            <person name="Brescovit A.D."/>
            <person name="Santos A.J."/>
        </authorList>
    </citation>
    <scope>NUCLEOTIDE SEQUENCE</scope>
    <source>
        <tissue evidence="1">Shoot tissue taken approximately 20 cm above the soil surface</tissue>
    </source>
</reference>
<reference evidence="1" key="2">
    <citation type="journal article" date="2015" name="Data Brief">
        <title>Shoot transcriptome of the giant reed, Arundo donax.</title>
        <authorList>
            <person name="Barrero R.A."/>
            <person name="Guerrero F.D."/>
            <person name="Moolhuijzen P."/>
            <person name="Goolsby J.A."/>
            <person name="Tidwell J."/>
            <person name="Bellgard S.E."/>
            <person name="Bellgard M.I."/>
        </authorList>
    </citation>
    <scope>NUCLEOTIDE SEQUENCE</scope>
    <source>
        <tissue evidence="1">Shoot tissue taken approximately 20 cm above the soil surface</tissue>
    </source>
</reference>
<dbReference type="EMBL" id="GBRH01283076">
    <property type="protein sequence ID" value="JAD14819.1"/>
    <property type="molecule type" value="Transcribed_RNA"/>
</dbReference>
<sequence>MIHNLWVIDYLTPHVCSDLTVYCACTKFSADQLLLYKVRCSLKLISEYYILLQACSLHFSLRQQAKRAKDQIILLHYSTVSALAILENHVFS</sequence>
<proteinExistence type="predicted"/>
<evidence type="ECO:0000313" key="1">
    <source>
        <dbReference type="EMBL" id="JAD14819.1"/>
    </source>
</evidence>
<organism evidence="1">
    <name type="scientific">Arundo donax</name>
    <name type="common">Giant reed</name>
    <name type="synonym">Donax arundinaceus</name>
    <dbReference type="NCBI Taxonomy" id="35708"/>
    <lineage>
        <taxon>Eukaryota</taxon>
        <taxon>Viridiplantae</taxon>
        <taxon>Streptophyta</taxon>
        <taxon>Embryophyta</taxon>
        <taxon>Tracheophyta</taxon>
        <taxon>Spermatophyta</taxon>
        <taxon>Magnoliopsida</taxon>
        <taxon>Liliopsida</taxon>
        <taxon>Poales</taxon>
        <taxon>Poaceae</taxon>
        <taxon>PACMAD clade</taxon>
        <taxon>Arundinoideae</taxon>
        <taxon>Arundineae</taxon>
        <taxon>Arundo</taxon>
    </lineage>
</organism>
<dbReference type="AlphaFoldDB" id="A0A0A8XNA9"/>